<sequence>MPRIAIVKEVNAPAATVWALLADFADVSWIPVAERVEIAGEGIGMSRSIYGGGDVPAVETLTLLDHDGMRLGYSIADVPLPVSRFEALVSVTPAESGAAITFDVDYDPLGPTEADASAAAGAVEAVYGMIAGWLADACTVRGRP</sequence>
<evidence type="ECO:0008006" key="3">
    <source>
        <dbReference type="Google" id="ProtNLM"/>
    </source>
</evidence>
<proteinExistence type="predicted"/>
<dbReference type="InterPro" id="IPR023393">
    <property type="entry name" value="START-like_dom_sf"/>
</dbReference>
<dbReference type="SUPFAM" id="SSF55961">
    <property type="entry name" value="Bet v1-like"/>
    <property type="match status" value="1"/>
</dbReference>
<dbReference type="EMBL" id="LQPC01000037">
    <property type="protein sequence ID" value="ORV86189.1"/>
    <property type="molecule type" value="Genomic_DNA"/>
</dbReference>
<dbReference type="AlphaFoldDB" id="A0A1X1WI08"/>
<evidence type="ECO:0000313" key="2">
    <source>
        <dbReference type="Proteomes" id="UP000193622"/>
    </source>
</evidence>
<protein>
    <recommendedName>
        <fullName evidence="3">Polyketide cyclase</fullName>
    </recommendedName>
</protein>
<comment type="caution">
    <text evidence="1">The sequence shown here is derived from an EMBL/GenBank/DDBJ whole genome shotgun (WGS) entry which is preliminary data.</text>
</comment>
<accession>A0A1X1WI08</accession>
<dbReference type="RefSeq" id="WP_085176130.1">
    <property type="nucleotide sequence ID" value="NZ_LQPC01000037.1"/>
</dbReference>
<dbReference type="Proteomes" id="UP000193622">
    <property type="component" value="Unassembled WGS sequence"/>
</dbReference>
<name>A0A1X1WI08_MYCIR</name>
<dbReference type="Pfam" id="PF10604">
    <property type="entry name" value="Polyketide_cyc2"/>
    <property type="match status" value="1"/>
</dbReference>
<evidence type="ECO:0000313" key="1">
    <source>
        <dbReference type="EMBL" id="ORV86189.1"/>
    </source>
</evidence>
<dbReference type="Gene3D" id="3.30.530.20">
    <property type="match status" value="1"/>
</dbReference>
<dbReference type="CDD" id="cd07821">
    <property type="entry name" value="PYR_PYL_RCAR_like"/>
    <property type="match status" value="1"/>
</dbReference>
<dbReference type="InterPro" id="IPR019587">
    <property type="entry name" value="Polyketide_cyclase/dehydratase"/>
</dbReference>
<reference evidence="1 2" key="1">
    <citation type="submission" date="2016-01" db="EMBL/GenBank/DDBJ databases">
        <title>The new phylogeny of the genus Mycobacterium.</title>
        <authorList>
            <person name="Tarcisio F."/>
            <person name="Conor M."/>
            <person name="Antonella G."/>
            <person name="Elisabetta G."/>
            <person name="Giulia F.S."/>
            <person name="Sara T."/>
            <person name="Anna F."/>
            <person name="Clotilde B."/>
            <person name="Roberto B."/>
            <person name="Veronica D.S."/>
            <person name="Fabio R."/>
            <person name="Monica P."/>
            <person name="Olivier J."/>
            <person name="Enrico T."/>
            <person name="Nicola S."/>
        </authorList>
    </citation>
    <scope>NUCLEOTIDE SEQUENCE [LARGE SCALE GENOMIC DNA]</scope>
    <source>
        <strain evidence="1 2">DSM 45541</strain>
    </source>
</reference>
<gene>
    <name evidence="1" type="ORF">AWC12_19070</name>
</gene>
<organism evidence="1 2">
    <name type="scientific">Mycolicibacterium iranicum</name>
    <name type="common">Mycobacterium iranicum</name>
    <dbReference type="NCBI Taxonomy" id="912594"/>
    <lineage>
        <taxon>Bacteria</taxon>
        <taxon>Bacillati</taxon>
        <taxon>Actinomycetota</taxon>
        <taxon>Actinomycetes</taxon>
        <taxon>Mycobacteriales</taxon>
        <taxon>Mycobacteriaceae</taxon>
        <taxon>Mycolicibacterium</taxon>
    </lineage>
</organism>